<dbReference type="Pfam" id="PF16073">
    <property type="entry name" value="SAT"/>
    <property type="match status" value="1"/>
</dbReference>
<dbReference type="GO" id="GO:0044550">
    <property type="term" value="P:secondary metabolite biosynthetic process"/>
    <property type="evidence" value="ECO:0007669"/>
    <property type="project" value="TreeGrafter"/>
</dbReference>
<dbReference type="NCBIfam" id="TIGR04532">
    <property type="entry name" value="PT_fungal_PKS"/>
    <property type="match status" value="1"/>
</dbReference>
<dbReference type="Pfam" id="PF14765">
    <property type="entry name" value="PS-DH"/>
    <property type="match status" value="1"/>
</dbReference>
<dbReference type="Gene3D" id="3.30.70.3290">
    <property type="match status" value="1"/>
</dbReference>
<dbReference type="Pfam" id="PF00698">
    <property type="entry name" value="Acyl_transf_1"/>
    <property type="match status" value="1"/>
</dbReference>
<feature type="region of interest" description="N-terminal hotdog fold" evidence="4">
    <location>
        <begin position="1286"/>
        <end position="1414"/>
    </location>
</feature>
<dbReference type="PROSITE" id="PS52004">
    <property type="entry name" value="KS3_2"/>
    <property type="match status" value="1"/>
</dbReference>
<evidence type="ECO:0000256" key="5">
    <source>
        <dbReference type="SAM" id="MobiDB-lite"/>
    </source>
</evidence>
<dbReference type="InterPro" id="IPR001031">
    <property type="entry name" value="Thioesterase"/>
</dbReference>
<dbReference type="Pfam" id="PF00109">
    <property type="entry name" value="ketoacyl-synt"/>
    <property type="match status" value="1"/>
</dbReference>
<evidence type="ECO:0000256" key="4">
    <source>
        <dbReference type="PROSITE-ProRule" id="PRU01363"/>
    </source>
</evidence>
<dbReference type="Pfam" id="PF02801">
    <property type="entry name" value="Ketoacyl-synt_C"/>
    <property type="match status" value="1"/>
</dbReference>
<dbReference type="InterPro" id="IPR029058">
    <property type="entry name" value="AB_hydrolase_fold"/>
</dbReference>
<dbReference type="SMART" id="SM00825">
    <property type="entry name" value="PKS_KS"/>
    <property type="match status" value="1"/>
</dbReference>
<evidence type="ECO:0000259" key="6">
    <source>
        <dbReference type="PROSITE" id="PS50075"/>
    </source>
</evidence>
<dbReference type="InterPro" id="IPR009081">
    <property type="entry name" value="PP-bd_ACP"/>
</dbReference>
<dbReference type="Gene3D" id="3.10.129.110">
    <property type="entry name" value="Polyketide synthase dehydratase"/>
    <property type="match status" value="1"/>
</dbReference>
<feature type="region of interest" description="C-terminal hotdog fold" evidence="4">
    <location>
        <begin position="1439"/>
        <end position="1587"/>
    </location>
</feature>
<dbReference type="Proteomes" id="UP001166286">
    <property type="component" value="Unassembled WGS sequence"/>
</dbReference>
<dbReference type="SMART" id="SM00827">
    <property type="entry name" value="PKS_AT"/>
    <property type="match status" value="1"/>
</dbReference>
<dbReference type="InterPro" id="IPR014031">
    <property type="entry name" value="Ketoacyl_synth_C"/>
</dbReference>
<dbReference type="PROSITE" id="PS00606">
    <property type="entry name" value="KS3_1"/>
    <property type="match status" value="1"/>
</dbReference>
<comment type="caution">
    <text evidence="9">The sequence shown here is derived from an EMBL/GenBank/DDBJ whole genome shotgun (WGS) entry which is preliminary data.</text>
</comment>
<evidence type="ECO:0000256" key="2">
    <source>
        <dbReference type="ARBA" id="ARBA00022553"/>
    </source>
</evidence>
<dbReference type="PANTHER" id="PTHR43775:SF37">
    <property type="entry name" value="SI:DKEY-61P9.11"/>
    <property type="match status" value="1"/>
</dbReference>
<dbReference type="InterPro" id="IPR050091">
    <property type="entry name" value="PKS_NRPS_Biosynth_Enz"/>
</dbReference>
<evidence type="ECO:0000256" key="3">
    <source>
        <dbReference type="ARBA" id="ARBA00022679"/>
    </source>
</evidence>
<dbReference type="Pfam" id="PF00975">
    <property type="entry name" value="Thioesterase"/>
    <property type="match status" value="1"/>
</dbReference>
<dbReference type="Gene3D" id="3.40.47.10">
    <property type="match status" value="1"/>
</dbReference>
<dbReference type="InterPro" id="IPR030918">
    <property type="entry name" value="PT_fungal_PKS"/>
</dbReference>
<evidence type="ECO:0000313" key="9">
    <source>
        <dbReference type="EMBL" id="KAK0508421.1"/>
    </source>
</evidence>
<keyword evidence="10" id="KW-1185">Reference proteome</keyword>
<dbReference type="InterPro" id="IPR016035">
    <property type="entry name" value="Acyl_Trfase/lysoPLipase"/>
</dbReference>
<dbReference type="InterPro" id="IPR016039">
    <property type="entry name" value="Thiolase-like"/>
</dbReference>
<feature type="domain" description="Carrier" evidence="6">
    <location>
        <begin position="1640"/>
        <end position="1715"/>
    </location>
</feature>
<accession>A0AA39U5V6</accession>
<sequence length="2007" mass="219781">MTNKAQVVLFGGQGSSNVFSATTSHRAVDDARQSSAGALFISRCHVAFLEDCLSIDVKLRNSINLNLADFHDPKDLLTPQQSLHANPIIQATTLCLYQLLHYLAEIDPLDLNLTALTSQVLETTGICSGLLSAAVVATSDDIMTFISHGVAAFRLAFWTAFRSARHSSAVEGVPETPTQWSLVVMGLSCDELEKKMELFQRQEYRPAIKISAISSPTVASITGPNSDLRVLQDWLGSAIPTRYADIYAWYHGGEQLESVLENVLDDLEKHKIPFPTFYDLRAPLRSSSDGVLFDRDTASSKGLARWVVQQMLINPVDWPKTSLGIAAALSRVIEGQEGSGPQIVSFGPSSESLFINLKAHSLSHRLEYQDLSTFKASQATSSHHSQDDIAIVGMGIHFPKGHGEDELWDTLSKGLNAVTEIPNSRFEIARYREAGDSAKSRSMLTQHGAFLDDIWTFDNSFFNITPREAKSMDPQQRILLHTVQSALDDAGYVPDATPTFQRATIGCYIGVATGDYTDNLRDDIDVFYSPGTLRAFHSGRISFVHNFSGPSIVTDTACSSSLVSIFQACRAIRNGDCTAAVAGGVNAICSPDMYLGLSRGHFLSPTGGCKPFDAAADGYCRAEGCGVFVLKRLSDAIAENDQIRGVIRGVEVNQSGNTHSITHPHSETQAMLFQQLFEKSNVDPATVSVVEAHGTGTQAGDVREIASLQAVFRDYRPIDRPLLISSIKGNIGHCEAASGAAGLAKLLLMLRKGKVPKQAGLSKLNPKLNCLEDAGMVIPTENLEWRQSKSKPRRALLNNFGAAGSNVALLLEEGPQSRVVTTHDNRSSYVFNLSAKTRAALQAMISKYLEFLNQSDTFPSLKAICYTATARRQIYDYRISFVCSSIDDLKAKLENEDCMRIVPNPPAKSVVFFFSGQGSIYRGMSERLMDTSFFFKEQIGHCDKIVRDLGFPSFTGFFSGEQDVAEPPTNSVEMVTSQCACFSLQYSLARLLMSWNIIPNYVAGHSLGEYAALAIAEALTLEDALRIVATRAQLIAEECPPNTSGMLACKTSPLEIEVILKTETLSLDIACRNSASDCVVSGPLELLATFEEICNIRNIKAKRLHVPYGYHSSAMDPITEALETLGRSIRWSEPVIPVGSGVLGRCLEMNDLTYDYFAMHARLPVRFSDVVGSIDAAGGFREARILEIGPHPTVSPLVNSILASNSGPTVPVLKKGQDAWLSIASMLGQLFHTESNINWREVFSGTDAAVTSLPGYPLHGHKFAVPFHEGSESSVDQVVASDNTGFKLLPRLTSGLSTEGMVHFETTTRELGPLIYGHDVGGTPICPASVYHEIGLEAAQLILNLPKEYILVMSNMTFASPLTHRSASDTKTVQVQLHRSDSSIAAEVDILVVENPGSKPTLCASTTIIGQDQNAIELRWLREAALVKRQALYFNTTRKHSIFQKKLLYDNIFSRVVRYSKDYQTLTDLSVSSATLEGIGTFELPNNSYTDNCIISPAFTDTLLHTAGFIANLSIKPTEICICSHVEAIEILYNDIDPTQTFTIYSHLFDATKASLLADAIVTNSAGRTVAVARGMEFKRLQLTSFQRLIQSSTGSVPENIEPLKPLTVNAAEIALTGEQTLVSSPNGYATPKTATNSHDVVKKTISSIFSIACGFAEEELDYSKSLDALGIDSLMQIEITYKLKQAFPQSGFADDTIAESETIQELEDKLLSQLASRTSSFLEMRSPEETLGSTSSSRAPKLEQTADVYEDIDSHAEKNPIHLLGNSSSEKTLLLCFHDGSGQVSMYKKLQDLDRDLYGFFDPDYANDKPSMRSLQDMAARYVALIPRLEIQSLILCGWSFGGVLAYEVAAQLKSTSFDVKGLILIDAPFPRNHEPLPDEVIDYVLSDPRKIKNGVTRTNTRLQTEFKRNACLLGNYSPLMNSSIKAVMLRSRDTLDTEKLCGVRYDWLSNQAARDNAVKRWEEILGGAMDVLEISGNHFQVFDQKFVAETSNQLRKACQLIDASA</sequence>
<dbReference type="Pfam" id="PF22621">
    <property type="entry name" value="CurL-like_PKS_C"/>
    <property type="match status" value="1"/>
</dbReference>
<dbReference type="InterPro" id="IPR049551">
    <property type="entry name" value="PKS_DH_C"/>
</dbReference>
<dbReference type="Gene3D" id="3.30.70.250">
    <property type="entry name" value="Malonyl-CoA ACP transacylase, ACP-binding"/>
    <property type="match status" value="1"/>
</dbReference>
<dbReference type="InterPro" id="IPR049552">
    <property type="entry name" value="PKS_DH_N"/>
</dbReference>
<dbReference type="Pfam" id="PF00550">
    <property type="entry name" value="PP-binding"/>
    <property type="match status" value="1"/>
</dbReference>
<reference evidence="9" key="1">
    <citation type="submission" date="2023-03" db="EMBL/GenBank/DDBJ databases">
        <title>Complete genome of Cladonia borealis.</title>
        <authorList>
            <person name="Park H."/>
        </authorList>
    </citation>
    <scope>NUCLEOTIDE SEQUENCE</scope>
    <source>
        <strain evidence="9">ANT050790</strain>
    </source>
</reference>
<dbReference type="EMBL" id="JAFEKC020000021">
    <property type="protein sequence ID" value="KAK0508421.1"/>
    <property type="molecule type" value="Genomic_DNA"/>
</dbReference>
<dbReference type="InterPro" id="IPR018201">
    <property type="entry name" value="Ketoacyl_synth_AS"/>
</dbReference>
<feature type="active site" description="Proton donor; for dehydratase activity" evidence="4">
    <location>
        <position position="1501"/>
    </location>
</feature>
<name>A0AA39U5V6_9LECA</name>
<dbReference type="GO" id="GO:0004312">
    <property type="term" value="F:fatty acid synthase activity"/>
    <property type="evidence" value="ECO:0007669"/>
    <property type="project" value="TreeGrafter"/>
</dbReference>
<gene>
    <name evidence="9" type="ORF">JMJ35_009505</name>
</gene>
<evidence type="ECO:0008006" key="11">
    <source>
        <dbReference type="Google" id="ProtNLM"/>
    </source>
</evidence>
<evidence type="ECO:0000259" key="8">
    <source>
        <dbReference type="PROSITE" id="PS52019"/>
    </source>
</evidence>
<dbReference type="PANTHER" id="PTHR43775">
    <property type="entry name" value="FATTY ACID SYNTHASE"/>
    <property type="match status" value="1"/>
</dbReference>
<dbReference type="InterPro" id="IPR020841">
    <property type="entry name" value="PKS_Beta-ketoAc_synthase_dom"/>
</dbReference>
<organism evidence="9 10">
    <name type="scientific">Cladonia borealis</name>
    <dbReference type="NCBI Taxonomy" id="184061"/>
    <lineage>
        <taxon>Eukaryota</taxon>
        <taxon>Fungi</taxon>
        <taxon>Dikarya</taxon>
        <taxon>Ascomycota</taxon>
        <taxon>Pezizomycotina</taxon>
        <taxon>Lecanoromycetes</taxon>
        <taxon>OSLEUM clade</taxon>
        <taxon>Lecanoromycetidae</taxon>
        <taxon>Lecanorales</taxon>
        <taxon>Lecanorineae</taxon>
        <taxon>Cladoniaceae</taxon>
        <taxon>Cladonia</taxon>
    </lineage>
</organism>
<feature type="active site" description="Proton acceptor; for dehydratase activity" evidence="4">
    <location>
        <position position="1318"/>
    </location>
</feature>
<dbReference type="InterPro" id="IPR032088">
    <property type="entry name" value="SAT"/>
</dbReference>
<evidence type="ECO:0000256" key="1">
    <source>
        <dbReference type="ARBA" id="ARBA00022450"/>
    </source>
</evidence>
<dbReference type="Gene3D" id="1.10.1200.10">
    <property type="entry name" value="ACP-like"/>
    <property type="match status" value="1"/>
</dbReference>
<proteinExistence type="predicted"/>
<dbReference type="Gene3D" id="3.40.366.10">
    <property type="entry name" value="Malonyl-Coenzyme A Acyl Carrier Protein, domain 2"/>
    <property type="match status" value="3"/>
</dbReference>
<dbReference type="Gene3D" id="3.40.50.1820">
    <property type="entry name" value="alpha/beta hydrolase"/>
    <property type="match status" value="1"/>
</dbReference>
<keyword evidence="3" id="KW-0808">Transferase</keyword>
<dbReference type="CDD" id="cd00833">
    <property type="entry name" value="PKS"/>
    <property type="match status" value="1"/>
</dbReference>
<dbReference type="InterPro" id="IPR014043">
    <property type="entry name" value="Acyl_transferase_dom"/>
</dbReference>
<dbReference type="InterPro" id="IPR042104">
    <property type="entry name" value="PKS_dehydratase_sf"/>
</dbReference>
<dbReference type="PROSITE" id="PS52019">
    <property type="entry name" value="PKS_MFAS_DH"/>
    <property type="match status" value="1"/>
</dbReference>
<keyword evidence="2" id="KW-0597">Phosphoprotein</keyword>
<keyword evidence="1" id="KW-0596">Phosphopantetheine</keyword>
<dbReference type="GO" id="GO:0004315">
    <property type="term" value="F:3-oxoacyl-[acyl-carrier-protein] synthase activity"/>
    <property type="evidence" value="ECO:0007669"/>
    <property type="project" value="InterPro"/>
</dbReference>
<dbReference type="Pfam" id="PF21089">
    <property type="entry name" value="PKS_DH_N"/>
    <property type="match status" value="1"/>
</dbReference>
<evidence type="ECO:0000313" key="10">
    <source>
        <dbReference type="Proteomes" id="UP001166286"/>
    </source>
</evidence>
<evidence type="ECO:0000259" key="7">
    <source>
        <dbReference type="PROSITE" id="PS52004"/>
    </source>
</evidence>
<dbReference type="SUPFAM" id="SSF47336">
    <property type="entry name" value="ACP-like"/>
    <property type="match status" value="1"/>
</dbReference>
<dbReference type="InterPro" id="IPR036736">
    <property type="entry name" value="ACP-like_sf"/>
</dbReference>
<feature type="domain" description="Ketosynthase family 3 (KS3)" evidence="7">
    <location>
        <begin position="386"/>
        <end position="813"/>
    </location>
</feature>
<feature type="domain" description="PKS/mFAS DH" evidence="8">
    <location>
        <begin position="1286"/>
        <end position="1587"/>
    </location>
</feature>
<protein>
    <recommendedName>
        <fullName evidence="11">Polyketide synthase</fullName>
    </recommendedName>
</protein>
<dbReference type="InterPro" id="IPR001227">
    <property type="entry name" value="Ac_transferase_dom_sf"/>
</dbReference>
<feature type="region of interest" description="Disordered" evidence="5">
    <location>
        <begin position="1723"/>
        <end position="1743"/>
    </location>
</feature>
<dbReference type="GO" id="GO:0006633">
    <property type="term" value="P:fatty acid biosynthetic process"/>
    <property type="evidence" value="ECO:0007669"/>
    <property type="project" value="InterPro"/>
</dbReference>
<dbReference type="SUPFAM" id="SSF53474">
    <property type="entry name" value="alpha/beta-Hydrolases"/>
    <property type="match status" value="1"/>
</dbReference>
<dbReference type="InterPro" id="IPR014030">
    <property type="entry name" value="Ketoacyl_synth_N"/>
</dbReference>
<dbReference type="SUPFAM" id="SSF52151">
    <property type="entry name" value="FabD/lysophospholipase-like"/>
    <property type="match status" value="1"/>
</dbReference>
<dbReference type="PROSITE" id="PS50075">
    <property type="entry name" value="CARRIER"/>
    <property type="match status" value="1"/>
</dbReference>
<dbReference type="InterPro" id="IPR049900">
    <property type="entry name" value="PKS_mFAS_DH"/>
</dbReference>
<dbReference type="SUPFAM" id="SSF53901">
    <property type="entry name" value="Thiolase-like"/>
    <property type="match status" value="1"/>
</dbReference>